<evidence type="ECO:0000313" key="3">
    <source>
        <dbReference type="Proteomes" id="UP000688137"/>
    </source>
</evidence>
<reference evidence="2" key="1">
    <citation type="submission" date="2021-01" db="EMBL/GenBank/DDBJ databases">
        <authorList>
            <consortium name="Genoscope - CEA"/>
            <person name="William W."/>
        </authorList>
    </citation>
    <scope>NUCLEOTIDE SEQUENCE</scope>
</reference>
<name>A0A8S1MLB8_PARPR</name>
<keyword evidence="1" id="KW-0812">Transmembrane</keyword>
<evidence type="ECO:0008006" key="4">
    <source>
        <dbReference type="Google" id="ProtNLM"/>
    </source>
</evidence>
<keyword evidence="1" id="KW-1133">Transmembrane helix</keyword>
<feature type="transmembrane region" description="Helical" evidence="1">
    <location>
        <begin position="156"/>
        <end position="176"/>
    </location>
</feature>
<organism evidence="2 3">
    <name type="scientific">Paramecium primaurelia</name>
    <dbReference type="NCBI Taxonomy" id="5886"/>
    <lineage>
        <taxon>Eukaryota</taxon>
        <taxon>Sar</taxon>
        <taxon>Alveolata</taxon>
        <taxon>Ciliophora</taxon>
        <taxon>Intramacronucleata</taxon>
        <taxon>Oligohymenophorea</taxon>
        <taxon>Peniculida</taxon>
        <taxon>Parameciidae</taxon>
        <taxon>Paramecium</taxon>
    </lineage>
</organism>
<accession>A0A8S1MLB8</accession>
<keyword evidence="3" id="KW-1185">Reference proteome</keyword>
<dbReference type="EMBL" id="CAJJDM010000059">
    <property type="protein sequence ID" value="CAD8077646.1"/>
    <property type="molecule type" value="Genomic_DNA"/>
</dbReference>
<proteinExistence type="predicted"/>
<keyword evidence="1" id="KW-0472">Membrane</keyword>
<evidence type="ECO:0000256" key="1">
    <source>
        <dbReference type="SAM" id="Phobius"/>
    </source>
</evidence>
<comment type="caution">
    <text evidence="2">The sequence shown here is derived from an EMBL/GenBank/DDBJ whole genome shotgun (WGS) entry which is preliminary data.</text>
</comment>
<protein>
    <recommendedName>
        <fullName evidence="4">Transmembrane protein</fullName>
    </recommendedName>
</protein>
<dbReference type="Proteomes" id="UP000688137">
    <property type="component" value="Unassembled WGS sequence"/>
</dbReference>
<gene>
    <name evidence="2" type="ORF">PPRIM_AZ9-3.1.T0580217</name>
</gene>
<sequence length="178" mass="21732">MKEIQHFLVKNQKCILLIMNLFSLEIVKKVNYQRIQKRKSFIQEMRHHLDIKIIISNIWYHLLNKLCQQIQKRNSVKKVLFMILFLNLDKQRKLKYFVKKKIKTNVSSVIKSQIQLCRQWQLCIITSITKGKFRFFFQKIKLEFFLLFNELFNFEINYISFCKIILLMISIISKYLSD</sequence>
<evidence type="ECO:0000313" key="2">
    <source>
        <dbReference type="EMBL" id="CAD8077646.1"/>
    </source>
</evidence>
<dbReference type="AlphaFoldDB" id="A0A8S1MLB8"/>